<evidence type="ECO:0000259" key="5">
    <source>
        <dbReference type="Pfam" id="PF25954"/>
    </source>
</evidence>
<dbReference type="InterPro" id="IPR058627">
    <property type="entry name" value="MdtA-like_C"/>
</dbReference>
<dbReference type="Pfam" id="PF25967">
    <property type="entry name" value="RND-MFP_C"/>
    <property type="match status" value="1"/>
</dbReference>
<feature type="domain" description="Multidrug resistance protein MdtA-like C-terminal permuted SH3" evidence="6">
    <location>
        <begin position="276"/>
        <end position="338"/>
    </location>
</feature>
<gene>
    <name evidence="7" type="ORF">FBZ92_1464</name>
</gene>
<dbReference type="InterPro" id="IPR058625">
    <property type="entry name" value="MdtA-like_BSH"/>
</dbReference>
<accession>A0A560HJC5</accession>
<feature type="domain" description="CusB-like beta-barrel" evidence="5">
    <location>
        <begin position="197"/>
        <end position="267"/>
    </location>
</feature>
<dbReference type="InterPro" id="IPR006143">
    <property type="entry name" value="RND_pump_MFP"/>
</dbReference>
<evidence type="ECO:0000259" key="6">
    <source>
        <dbReference type="Pfam" id="PF25967"/>
    </source>
</evidence>
<evidence type="ECO:0000256" key="2">
    <source>
        <dbReference type="ARBA" id="ARBA00009477"/>
    </source>
</evidence>
<protein>
    <submittedName>
        <fullName evidence="7">Multidrug efflux system membrane fusion protein</fullName>
    </submittedName>
</protein>
<evidence type="ECO:0000313" key="8">
    <source>
        <dbReference type="Proteomes" id="UP000318050"/>
    </source>
</evidence>
<dbReference type="SUPFAM" id="SSF111369">
    <property type="entry name" value="HlyD-like secretion proteins"/>
    <property type="match status" value="1"/>
</dbReference>
<dbReference type="GO" id="GO:0015562">
    <property type="term" value="F:efflux transmembrane transporter activity"/>
    <property type="evidence" value="ECO:0007669"/>
    <property type="project" value="TreeGrafter"/>
</dbReference>
<dbReference type="NCBIfam" id="TIGR01730">
    <property type="entry name" value="RND_mfp"/>
    <property type="match status" value="1"/>
</dbReference>
<dbReference type="Gene3D" id="2.40.30.170">
    <property type="match status" value="1"/>
</dbReference>
<dbReference type="Gene3D" id="1.10.287.470">
    <property type="entry name" value="Helix hairpin bin"/>
    <property type="match status" value="1"/>
</dbReference>
<dbReference type="GO" id="GO:1990281">
    <property type="term" value="C:efflux pump complex"/>
    <property type="evidence" value="ECO:0007669"/>
    <property type="project" value="TreeGrafter"/>
</dbReference>
<proteinExistence type="inferred from homology"/>
<dbReference type="Gene3D" id="2.40.420.20">
    <property type="match status" value="1"/>
</dbReference>
<reference evidence="7 8" key="1">
    <citation type="submission" date="2019-06" db="EMBL/GenBank/DDBJ databases">
        <title>Genomic Encyclopedia of Type Strains, Phase IV (KMG-V): Genome sequencing to study the core and pangenomes of soil and plant-associated prokaryotes.</title>
        <authorList>
            <person name="Whitman W."/>
        </authorList>
    </citation>
    <scope>NUCLEOTIDE SEQUENCE [LARGE SCALE GENOMIC DNA]</scope>
    <source>
        <strain evidence="7 8">BR 11140</strain>
    </source>
</reference>
<comment type="subcellular location">
    <subcellularLocation>
        <location evidence="1">Cell envelope</location>
    </subcellularLocation>
</comment>
<evidence type="ECO:0000259" key="4">
    <source>
        <dbReference type="Pfam" id="PF25917"/>
    </source>
</evidence>
<comment type="caution">
    <text evidence="7">The sequence shown here is derived from an EMBL/GenBank/DDBJ whole genome shotgun (WGS) entry which is preliminary data.</text>
</comment>
<dbReference type="FunFam" id="2.40.30.170:FF:000010">
    <property type="entry name" value="Efflux RND transporter periplasmic adaptor subunit"/>
    <property type="match status" value="1"/>
</dbReference>
<dbReference type="AlphaFoldDB" id="A0A560HJC5"/>
<dbReference type="PANTHER" id="PTHR30469">
    <property type="entry name" value="MULTIDRUG RESISTANCE PROTEIN MDTA"/>
    <property type="match status" value="1"/>
</dbReference>
<evidence type="ECO:0000256" key="1">
    <source>
        <dbReference type="ARBA" id="ARBA00004196"/>
    </source>
</evidence>
<dbReference type="Proteomes" id="UP000318050">
    <property type="component" value="Unassembled WGS sequence"/>
</dbReference>
<feature type="domain" description="Multidrug resistance protein MdtA-like barrel-sandwich hybrid" evidence="4">
    <location>
        <begin position="66"/>
        <end position="190"/>
    </location>
</feature>
<dbReference type="InterPro" id="IPR058792">
    <property type="entry name" value="Beta-barrel_RND_2"/>
</dbReference>
<dbReference type="Pfam" id="PF25954">
    <property type="entry name" value="Beta-barrel_RND_2"/>
    <property type="match status" value="1"/>
</dbReference>
<dbReference type="Pfam" id="PF25917">
    <property type="entry name" value="BSH_RND"/>
    <property type="match status" value="1"/>
</dbReference>
<name>A0A560HJC5_9PROT</name>
<keyword evidence="3" id="KW-0813">Transport</keyword>
<dbReference type="OrthoDB" id="9806939at2"/>
<dbReference type="EMBL" id="VITT01000046">
    <property type="protein sequence ID" value="TWB46585.1"/>
    <property type="molecule type" value="Genomic_DNA"/>
</dbReference>
<evidence type="ECO:0000256" key="3">
    <source>
        <dbReference type="ARBA" id="ARBA00022448"/>
    </source>
</evidence>
<dbReference type="PANTHER" id="PTHR30469:SF29">
    <property type="entry name" value="BLR2860 PROTEIN"/>
    <property type="match status" value="1"/>
</dbReference>
<evidence type="ECO:0000313" key="7">
    <source>
        <dbReference type="EMBL" id="TWB46585.1"/>
    </source>
</evidence>
<dbReference type="Gene3D" id="2.40.50.100">
    <property type="match status" value="1"/>
</dbReference>
<sequence>MTKRILAAAFFMAIVVLGLFSWRQLRMGPPGAMAFPPADVSAMTVEAHSVGSTLRAVGSLQAVQGVTLAPEQPGRVVAINFQAGQTVKAGTPLVQLYDGPERAGLADAEAKAEFARLQLDRSLGLASTGAEAKQVLQQRQSEFTQAKAAIAQYNAQIVQKTIVAPFDGEIGVRRANLGQYLHAGDPIATLTSLDSLYVNFTVPQQNLSALHVGGSVDVSSDAFPNQSFNGRITTIEPVIGDDTRNVTVQATISNADHSLRPGMYVTIGVVLPTRSAIVVPLTAVQTSASGDAVVVVRGSDAQHLGKAEFVPVKLGQQTGGDVIVEAGLKPGDVVVTVGQLRLQPGGAVKVTSLTPTAQP</sequence>
<comment type="similarity">
    <text evidence="2">Belongs to the membrane fusion protein (MFP) (TC 8.A.1) family.</text>
</comment>
<organism evidence="7 8">
    <name type="scientific">Nitrospirillum amazonense</name>
    <dbReference type="NCBI Taxonomy" id="28077"/>
    <lineage>
        <taxon>Bacteria</taxon>
        <taxon>Pseudomonadati</taxon>
        <taxon>Pseudomonadota</taxon>
        <taxon>Alphaproteobacteria</taxon>
        <taxon>Rhodospirillales</taxon>
        <taxon>Azospirillaceae</taxon>
        <taxon>Nitrospirillum</taxon>
    </lineage>
</organism>